<protein>
    <submittedName>
        <fullName evidence="1">Uncharacterized protein</fullName>
    </submittedName>
</protein>
<reference evidence="1" key="1">
    <citation type="submission" date="2021-01" db="EMBL/GenBank/DDBJ databases">
        <title>Outbreak of Burkholderia contaminns endophthalmitis traced to a clinical ventilation system.</title>
        <authorList>
            <person name="Lipuma J."/>
            <person name="Spilker T."/>
            <person name="Kratholm J."/>
        </authorList>
    </citation>
    <scope>NUCLEOTIDE SEQUENCE</scope>
    <source>
        <strain evidence="1">HI4954</strain>
    </source>
</reference>
<sequence length="64" mass="7295">MRMIDGHIESYATYLETLSESLPECHSALRVETEALLVATQGVLDSLERYRRVVDALNIGQHRH</sequence>
<dbReference type="AlphaFoldDB" id="A0AAP1V5D4"/>
<dbReference type="EMBL" id="JAGEMX010000009">
    <property type="protein sequence ID" value="MBO1832875.1"/>
    <property type="molecule type" value="Genomic_DNA"/>
</dbReference>
<evidence type="ECO:0000313" key="3">
    <source>
        <dbReference type="Proteomes" id="UP000611459"/>
    </source>
</evidence>
<evidence type="ECO:0000313" key="2">
    <source>
        <dbReference type="EMBL" id="MBO1832875.1"/>
    </source>
</evidence>
<dbReference type="Proteomes" id="UP000664048">
    <property type="component" value="Unassembled WGS sequence"/>
</dbReference>
<gene>
    <name evidence="2" type="ORF">J4M89_26160</name>
    <name evidence="1" type="ORF">JIN94_18665</name>
</gene>
<keyword evidence="4" id="KW-1185">Reference proteome</keyword>
<accession>A0AAP1V5D4</accession>
<name>A0AAP1V5D4_9BURK</name>
<dbReference type="Proteomes" id="UP000611459">
    <property type="component" value="Unassembled WGS sequence"/>
</dbReference>
<organism evidence="1 3">
    <name type="scientific">Burkholderia contaminans</name>
    <dbReference type="NCBI Taxonomy" id="488447"/>
    <lineage>
        <taxon>Bacteria</taxon>
        <taxon>Pseudomonadati</taxon>
        <taxon>Pseudomonadota</taxon>
        <taxon>Betaproteobacteria</taxon>
        <taxon>Burkholderiales</taxon>
        <taxon>Burkholderiaceae</taxon>
        <taxon>Burkholderia</taxon>
        <taxon>Burkholderia cepacia complex</taxon>
    </lineage>
</organism>
<proteinExistence type="predicted"/>
<evidence type="ECO:0000313" key="4">
    <source>
        <dbReference type="Proteomes" id="UP000664048"/>
    </source>
</evidence>
<dbReference type="RefSeq" id="WP_174956854.1">
    <property type="nucleotide sequence ID" value="NZ_JAENHZ010000008.1"/>
</dbReference>
<dbReference type="EMBL" id="JAENIB010000007">
    <property type="protein sequence ID" value="MBK1931914.1"/>
    <property type="molecule type" value="Genomic_DNA"/>
</dbReference>
<comment type="caution">
    <text evidence="1">The sequence shown here is derived from an EMBL/GenBank/DDBJ whole genome shotgun (WGS) entry which is preliminary data.</text>
</comment>
<evidence type="ECO:0000313" key="1">
    <source>
        <dbReference type="EMBL" id="MBK1931914.1"/>
    </source>
</evidence>
<reference evidence="2 4" key="2">
    <citation type="submission" date="2021-03" db="EMBL/GenBank/DDBJ databases">
        <title>Clinical course, treatment and visual outcome of an outbreak of Burkholderia contaminans endophthalmitis following cataract surgery.</title>
        <authorList>
            <person name="Lind C."/>
            <person name="Olsen K."/>
            <person name="Angelsen N.K."/>
            <person name="Krefting E.A."/>
            <person name="Fossen K."/>
            <person name="Gravningen K."/>
            <person name="Depoorter E."/>
            <person name="Vandamme P."/>
            <person name="Bertelsen G."/>
        </authorList>
    </citation>
    <scope>NUCLEOTIDE SEQUENCE [LARGE SCALE GENOMIC DNA]</scope>
    <source>
        <strain evidence="2 4">51242556</strain>
    </source>
</reference>